<reference evidence="6 7" key="1">
    <citation type="submission" date="2019-01" db="EMBL/GenBank/DDBJ databases">
        <title>Draft Genome and Complete Hox-Cluster Characterization of the Sterlet Sturgeon (Acipenser ruthenus).</title>
        <authorList>
            <person name="Wei Q."/>
        </authorList>
    </citation>
    <scope>NUCLEOTIDE SEQUENCE [LARGE SCALE GENOMIC DNA]</scope>
    <source>
        <strain evidence="6">WHYD16114868_AA</strain>
        <tissue evidence="6">Blood</tissue>
    </source>
</reference>
<dbReference type="Proteomes" id="UP000289886">
    <property type="component" value="Unassembled WGS sequence"/>
</dbReference>
<dbReference type="Pfam" id="PF02210">
    <property type="entry name" value="Laminin_G_2"/>
    <property type="match status" value="1"/>
</dbReference>
<keyword evidence="2" id="KW-0245">EGF-like domain</keyword>
<dbReference type="GO" id="GO:0016020">
    <property type="term" value="C:membrane"/>
    <property type="evidence" value="ECO:0007669"/>
    <property type="project" value="UniProtKB-SubCell"/>
</dbReference>
<dbReference type="InterPro" id="IPR013320">
    <property type="entry name" value="ConA-like_dom_sf"/>
</dbReference>
<dbReference type="FunFam" id="2.60.120.200:FF:000014">
    <property type="entry name" value="neurexin-1 isoform X1"/>
    <property type="match status" value="1"/>
</dbReference>
<keyword evidence="3" id="KW-0732">Signal</keyword>
<evidence type="ECO:0000313" key="7">
    <source>
        <dbReference type="Proteomes" id="UP000289886"/>
    </source>
</evidence>
<accession>A0A444UGW5</accession>
<dbReference type="PANTHER" id="PTHR15036:SF85">
    <property type="entry name" value="SP2353, ISOFORM A"/>
    <property type="match status" value="1"/>
</dbReference>
<dbReference type="PANTHER" id="PTHR15036">
    <property type="entry name" value="PIKACHURIN-LIKE PROTEIN"/>
    <property type="match status" value="1"/>
</dbReference>
<dbReference type="SUPFAM" id="SSF57196">
    <property type="entry name" value="EGF/Laminin"/>
    <property type="match status" value="1"/>
</dbReference>
<dbReference type="InterPro" id="IPR001791">
    <property type="entry name" value="Laminin_G"/>
</dbReference>
<name>A0A444UGW5_ACIRT</name>
<feature type="domain" description="Laminin G" evidence="4">
    <location>
        <begin position="27"/>
        <end position="204"/>
    </location>
</feature>
<sequence>MVLVMRHGGHLIWMGLLVCCLIDLGASLEFTGAEGQWARFPMWNACCESEMSFNMKTKSSHGLLVYFDDEGFCDFLELLIHNGKLSLRFSIFCAEPATVLSDTGVDDNNWHSVIIKRNFKNTTLMVDREVKWVEVKSKRRDMTVFSHLFLGGIPPELRTVALRLTSAAVKDQVPFKGWITELKVNSSEAMLISSEGVLNVTDPCGRDNLCLNGGICSVVNKEAICDCSQTGYQGKVCSEGKSPSRKQLGNYVLNLHAFAFSSFFN</sequence>
<proteinExistence type="predicted"/>
<evidence type="ECO:0000259" key="5">
    <source>
        <dbReference type="PROSITE" id="PS50026"/>
    </source>
</evidence>
<keyword evidence="7" id="KW-1185">Reference proteome</keyword>
<dbReference type="Gene3D" id="2.10.25.10">
    <property type="entry name" value="Laminin"/>
    <property type="match status" value="1"/>
</dbReference>
<feature type="chain" id="PRO_5019201104" evidence="3">
    <location>
        <begin position="28"/>
        <end position="265"/>
    </location>
</feature>
<protein>
    <submittedName>
        <fullName evidence="6">Neurexin-1a</fullName>
    </submittedName>
</protein>
<comment type="caution">
    <text evidence="2">Lacks conserved residue(s) required for the propagation of feature annotation.</text>
</comment>
<dbReference type="SUPFAM" id="SSF49899">
    <property type="entry name" value="Concanavalin A-like lectins/glucanases"/>
    <property type="match status" value="1"/>
</dbReference>
<organism evidence="6 7">
    <name type="scientific">Acipenser ruthenus</name>
    <name type="common">Sterlet sturgeon</name>
    <dbReference type="NCBI Taxonomy" id="7906"/>
    <lineage>
        <taxon>Eukaryota</taxon>
        <taxon>Metazoa</taxon>
        <taxon>Chordata</taxon>
        <taxon>Craniata</taxon>
        <taxon>Vertebrata</taxon>
        <taxon>Euteleostomi</taxon>
        <taxon>Actinopterygii</taxon>
        <taxon>Chondrostei</taxon>
        <taxon>Acipenseriformes</taxon>
        <taxon>Acipenseridae</taxon>
        <taxon>Acipenser</taxon>
    </lineage>
</organism>
<dbReference type="SMART" id="SM00282">
    <property type="entry name" value="LamG"/>
    <property type="match status" value="1"/>
</dbReference>
<evidence type="ECO:0000256" key="2">
    <source>
        <dbReference type="PROSITE-ProRule" id="PRU00076"/>
    </source>
</evidence>
<dbReference type="CDD" id="cd00054">
    <property type="entry name" value="EGF_CA"/>
    <property type="match status" value="1"/>
</dbReference>
<keyword evidence="1" id="KW-1015">Disulfide bond</keyword>
<comment type="caution">
    <text evidence="6">The sequence shown here is derived from an EMBL/GenBank/DDBJ whole genome shotgun (WGS) entry which is preliminary data.</text>
</comment>
<evidence type="ECO:0000256" key="3">
    <source>
        <dbReference type="SAM" id="SignalP"/>
    </source>
</evidence>
<dbReference type="Gene3D" id="2.60.120.200">
    <property type="match status" value="1"/>
</dbReference>
<evidence type="ECO:0000259" key="4">
    <source>
        <dbReference type="PROSITE" id="PS50025"/>
    </source>
</evidence>
<dbReference type="PROSITE" id="PS50026">
    <property type="entry name" value="EGF_3"/>
    <property type="match status" value="1"/>
</dbReference>
<dbReference type="InterPro" id="IPR000742">
    <property type="entry name" value="EGF"/>
</dbReference>
<dbReference type="EMBL" id="SCEB01214592">
    <property type="protein sequence ID" value="RXM34416.1"/>
    <property type="molecule type" value="Genomic_DNA"/>
</dbReference>
<evidence type="ECO:0000313" key="6">
    <source>
        <dbReference type="EMBL" id="RXM34416.1"/>
    </source>
</evidence>
<feature type="signal peptide" evidence="3">
    <location>
        <begin position="1"/>
        <end position="27"/>
    </location>
</feature>
<dbReference type="CDD" id="cd00110">
    <property type="entry name" value="LamG"/>
    <property type="match status" value="1"/>
</dbReference>
<dbReference type="AlphaFoldDB" id="A0A444UGW5"/>
<feature type="domain" description="EGF-like" evidence="5">
    <location>
        <begin position="200"/>
        <end position="238"/>
    </location>
</feature>
<dbReference type="InterPro" id="IPR050372">
    <property type="entry name" value="Neurexin-related_CASP"/>
</dbReference>
<evidence type="ECO:0000256" key="1">
    <source>
        <dbReference type="ARBA" id="ARBA00023157"/>
    </source>
</evidence>
<gene>
    <name evidence="6" type="ORF">EOD39_0137</name>
</gene>
<dbReference type="PROSITE" id="PS50025">
    <property type="entry name" value="LAM_G_DOMAIN"/>
    <property type="match status" value="1"/>
</dbReference>